<name>A0A7J7LGM4_9MAGN</name>
<accession>A0A7J7LGM4</accession>
<keyword evidence="2" id="KW-1133">Transmembrane helix</keyword>
<feature type="compositionally biased region" description="Low complexity" evidence="1">
    <location>
        <begin position="8"/>
        <end position="22"/>
    </location>
</feature>
<evidence type="ECO:0000313" key="4">
    <source>
        <dbReference type="Proteomes" id="UP000541444"/>
    </source>
</evidence>
<keyword evidence="4" id="KW-1185">Reference proteome</keyword>
<proteinExistence type="predicted"/>
<dbReference type="EMBL" id="JACGCM010002300">
    <property type="protein sequence ID" value="KAF6141690.1"/>
    <property type="molecule type" value="Genomic_DNA"/>
</dbReference>
<comment type="caution">
    <text evidence="3">The sequence shown here is derived from an EMBL/GenBank/DDBJ whole genome shotgun (WGS) entry which is preliminary data.</text>
</comment>
<dbReference type="AlphaFoldDB" id="A0A7J7LGM4"/>
<dbReference type="Proteomes" id="UP000541444">
    <property type="component" value="Unassembled WGS sequence"/>
</dbReference>
<evidence type="ECO:0000313" key="3">
    <source>
        <dbReference type="EMBL" id="KAF6141690.1"/>
    </source>
</evidence>
<evidence type="ECO:0000256" key="1">
    <source>
        <dbReference type="SAM" id="MobiDB-lite"/>
    </source>
</evidence>
<organism evidence="3 4">
    <name type="scientific">Kingdonia uniflora</name>
    <dbReference type="NCBI Taxonomy" id="39325"/>
    <lineage>
        <taxon>Eukaryota</taxon>
        <taxon>Viridiplantae</taxon>
        <taxon>Streptophyta</taxon>
        <taxon>Embryophyta</taxon>
        <taxon>Tracheophyta</taxon>
        <taxon>Spermatophyta</taxon>
        <taxon>Magnoliopsida</taxon>
        <taxon>Ranunculales</taxon>
        <taxon>Circaeasteraceae</taxon>
        <taxon>Kingdonia</taxon>
    </lineage>
</organism>
<keyword evidence="2" id="KW-0812">Transmembrane</keyword>
<evidence type="ECO:0000256" key="2">
    <source>
        <dbReference type="SAM" id="Phobius"/>
    </source>
</evidence>
<feature type="transmembrane region" description="Helical" evidence="2">
    <location>
        <begin position="146"/>
        <end position="179"/>
    </location>
</feature>
<gene>
    <name evidence="3" type="ORF">GIB67_001242</name>
</gene>
<reference evidence="3 4" key="1">
    <citation type="journal article" date="2020" name="IScience">
        <title>Genome Sequencing of the Endangered Kingdonia uniflora (Circaeasteraceae, Ranunculales) Reveals Potential Mechanisms of Evolutionary Specialization.</title>
        <authorList>
            <person name="Sun Y."/>
            <person name="Deng T."/>
            <person name="Zhang A."/>
            <person name="Moore M.J."/>
            <person name="Landis J.B."/>
            <person name="Lin N."/>
            <person name="Zhang H."/>
            <person name="Zhang X."/>
            <person name="Huang J."/>
            <person name="Zhang X."/>
            <person name="Sun H."/>
            <person name="Wang H."/>
        </authorList>
    </citation>
    <scope>NUCLEOTIDE SEQUENCE [LARGE SCALE GENOMIC DNA]</scope>
    <source>
        <strain evidence="3">TB1705</strain>
        <tissue evidence="3">Leaf</tissue>
    </source>
</reference>
<protein>
    <submittedName>
        <fullName evidence="3">Uncharacterized protein</fullName>
    </submittedName>
</protein>
<sequence>MLSPQRPSSPQTASTATTQPQPLLQPGSTQSEPENSAGVAAAAHQQHQQRGDLADNTHWVAAGAGAGAGAGNGARVQAGRKLPGAESGLTQLALVALGVAIDRRECNLVDNKGNGVVGIGDKSSKIDHTSDRKLARHRRVAAMRNLVVVAVVVVVVVVVLVGVVGIVAGVVEVVVVVLLGEMRDP</sequence>
<keyword evidence="2" id="KW-0472">Membrane</keyword>
<feature type="region of interest" description="Disordered" evidence="1">
    <location>
        <begin position="1"/>
        <end position="52"/>
    </location>
</feature>